<keyword evidence="4 8" id="KW-0812">Transmembrane</keyword>
<feature type="region of interest" description="Disordered" evidence="7">
    <location>
        <begin position="1"/>
        <end position="26"/>
    </location>
</feature>
<dbReference type="RefSeq" id="WP_378042885.1">
    <property type="nucleotide sequence ID" value="NZ_JBHLWH010000042.1"/>
</dbReference>
<feature type="transmembrane region" description="Helical" evidence="8">
    <location>
        <begin position="229"/>
        <end position="253"/>
    </location>
</feature>
<dbReference type="EMBL" id="JBHLWH010000042">
    <property type="protein sequence ID" value="MFC0249715.1"/>
    <property type="molecule type" value="Genomic_DNA"/>
</dbReference>
<feature type="transmembrane region" description="Helical" evidence="8">
    <location>
        <begin position="274"/>
        <end position="296"/>
    </location>
</feature>
<feature type="transmembrane region" description="Helical" evidence="8">
    <location>
        <begin position="33"/>
        <end position="52"/>
    </location>
</feature>
<keyword evidence="6 8" id="KW-0472">Membrane</keyword>
<dbReference type="PANTHER" id="PTHR33362:SF5">
    <property type="entry name" value="C4-DICARBOXYLATE TRAP TRANSPORTER LARGE PERMEASE PROTEIN DCTM"/>
    <property type="match status" value="1"/>
</dbReference>
<feature type="transmembrane region" description="Helical" evidence="8">
    <location>
        <begin position="64"/>
        <end position="92"/>
    </location>
</feature>
<comment type="subcellular location">
    <subcellularLocation>
        <location evidence="1">Cell inner membrane</location>
        <topology evidence="1">Multi-pass membrane protein</topology>
    </subcellularLocation>
</comment>
<feature type="transmembrane region" description="Helical" evidence="8">
    <location>
        <begin position="420"/>
        <end position="447"/>
    </location>
</feature>
<feature type="transmembrane region" description="Helical" evidence="8">
    <location>
        <begin position="192"/>
        <end position="217"/>
    </location>
</feature>
<feature type="transmembrane region" description="Helical" evidence="8">
    <location>
        <begin position="467"/>
        <end position="488"/>
    </location>
</feature>
<keyword evidence="3" id="KW-0997">Cell inner membrane</keyword>
<feature type="transmembrane region" description="Helical" evidence="8">
    <location>
        <begin position="302"/>
        <end position="318"/>
    </location>
</feature>
<evidence type="ECO:0000256" key="2">
    <source>
        <dbReference type="ARBA" id="ARBA00022475"/>
    </source>
</evidence>
<evidence type="ECO:0000256" key="4">
    <source>
        <dbReference type="ARBA" id="ARBA00022692"/>
    </source>
</evidence>
<evidence type="ECO:0000313" key="10">
    <source>
        <dbReference type="EMBL" id="MFC0249715.1"/>
    </source>
</evidence>
<evidence type="ECO:0000256" key="8">
    <source>
        <dbReference type="SAM" id="Phobius"/>
    </source>
</evidence>
<sequence>MSEMATLPDPRSAATELPSPSTPGGPTRRGGDIAAMALWAVVIAAVVLLFAVPTPEIKGALTIALSVVLILLGLHVGLALLLAGLGGIVALAGLNAGMVSLAETPFNTSASWSLTVIPLFVLMGTALSRFGLMDRLFKVAQAWLAWLPGGLGVATNFAGAGLAATSGSSIGISYTLARAAVPGMLRANYRPAMAVGVVAVAGTLGQLIPPSVMMVVYAGVAETPVGPQLLAGLMPGLITALAFAAVIVVMSIVKPPAPAEGGVPTWSMRERLAVLPGILPVLIISIVVIGGIFAGLFTPTEAGAVGALVAILLGWVALPDKRPTRFLKTLMTCLLEAAGATAAIFLLLIGVHFLTRVVVLSGLAESLTTFATESGLSSVTFLLLLAVVFIVVGMFMDGMAMILISVPVLMPILTTLDIDLLWFGVFLVILVEVALVTPPVGILSFVVHKVVQDPEVNLGHTITIVDVFKGAVPFIAVMLVLLVTLIFVPDIATWLPSVSGAE</sequence>
<reference evidence="10 11" key="1">
    <citation type="submission" date="2024-09" db="EMBL/GenBank/DDBJ databases">
        <authorList>
            <person name="Sun Q."/>
            <person name="Mori K."/>
        </authorList>
    </citation>
    <scope>NUCLEOTIDE SEQUENCE [LARGE SCALE GENOMIC DNA]</scope>
    <source>
        <strain evidence="10 11">CCM 7609</strain>
    </source>
</reference>
<dbReference type="PANTHER" id="PTHR33362">
    <property type="entry name" value="SIALIC ACID TRAP TRANSPORTER PERMEASE PROTEIN SIAT-RELATED"/>
    <property type="match status" value="1"/>
</dbReference>
<keyword evidence="5 8" id="KW-1133">Transmembrane helix</keyword>
<feature type="transmembrane region" description="Helical" evidence="8">
    <location>
        <begin position="375"/>
        <end position="408"/>
    </location>
</feature>
<keyword evidence="11" id="KW-1185">Reference proteome</keyword>
<accession>A0ABV6F853</accession>
<dbReference type="Proteomes" id="UP001589766">
    <property type="component" value="Unassembled WGS sequence"/>
</dbReference>
<evidence type="ECO:0000256" key="5">
    <source>
        <dbReference type="ARBA" id="ARBA00022989"/>
    </source>
</evidence>
<feature type="domain" description="TRAP C4-dicarboxylate transport system permease DctM subunit" evidence="9">
    <location>
        <begin position="66"/>
        <end position="491"/>
    </location>
</feature>
<evidence type="ECO:0000256" key="1">
    <source>
        <dbReference type="ARBA" id="ARBA00004429"/>
    </source>
</evidence>
<proteinExistence type="predicted"/>
<evidence type="ECO:0000256" key="7">
    <source>
        <dbReference type="SAM" id="MobiDB-lite"/>
    </source>
</evidence>
<comment type="caution">
    <text evidence="10">The sequence shown here is derived from an EMBL/GenBank/DDBJ whole genome shotgun (WGS) entry which is preliminary data.</text>
</comment>
<evidence type="ECO:0000256" key="3">
    <source>
        <dbReference type="ARBA" id="ARBA00022519"/>
    </source>
</evidence>
<evidence type="ECO:0000313" key="11">
    <source>
        <dbReference type="Proteomes" id="UP001589766"/>
    </source>
</evidence>
<gene>
    <name evidence="10" type="ORF">ACFFIO_14515</name>
</gene>
<dbReference type="InterPro" id="IPR004681">
    <property type="entry name" value="TRAP_DctM"/>
</dbReference>
<keyword evidence="2" id="KW-1003">Cell membrane</keyword>
<dbReference type="Pfam" id="PF06808">
    <property type="entry name" value="DctM"/>
    <property type="match status" value="1"/>
</dbReference>
<evidence type="ECO:0000256" key="6">
    <source>
        <dbReference type="ARBA" id="ARBA00023136"/>
    </source>
</evidence>
<organism evidence="10 11">
    <name type="scientific">Citricoccus parietis</name>
    <dbReference type="NCBI Taxonomy" id="592307"/>
    <lineage>
        <taxon>Bacteria</taxon>
        <taxon>Bacillati</taxon>
        <taxon>Actinomycetota</taxon>
        <taxon>Actinomycetes</taxon>
        <taxon>Micrococcales</taxon>
        <taxon>Micrococcaceae</taxon>
        <taxon>Citricoccus</taxon>
    </lineage>
</organism>
<evidence type="ECO:0000259" key="9">
    <source>
        <dbReference type="Pfam" id="PF06808"/>
    </source>
</evidence>
<protein>
    <submittedName>
        <fullName evidence="10">TRAP transporter large permease</fullName>
    </submittedName>
</protein>
<dbReference type="InterPro" id="IPR010656">
    <property type="entry name" value="DctM"/>
</dbReference>
<feature type="transmembrane region" description="Helical" evidence="8">
    <location>
        <begin position="112"/>
        <end position="132"/>
    </location>
</feature>
<name>A0ABV6F853_9MICC</name>
<feature type="transmembrane region" description="Helical" evidence="8">
    <location>
        <begin position="330"/>
        <end position="355"/>
    </location>
</feature>